<keyword evidence="9 17" id="KW-0658">Purine biosynthesis</keyword>
<comment type="cofactor">
    <cofactor evidence="1">
        <name>Mn(2+)</name>
        <dbReference type="ChEBI" id="CHEBI:29035"/>
    </cofactor>
</comment>
<dbReference type="Gene3D" id="3.30.470.20">
    <property type="entry name" value="ATP-grasp fold, B domain"/>
    <property type="match status" value="1"/>
</dbReference>
<evidence type="ECO:0000256" key="1">
    <source>
        <dbReference type="ARBA" id="ARBA00001936"/>
    </source>
</evidence>
<evidence type="ECO:0000256" key="4">
    <source>
        <dbReference type="ARBA" id="ARBA00013255"/>
    </source>
</evidence>
<dbReference type="InterPro" id="IPR037123">
    <property type="entry name" value="PRibGlycinamide_synth_C_sf"/>
</dbReference>
<dbReference type="InterPro" id="IPR011054">
    <property type="entry name" value="Rudment_hybrid_motif"/>
</dbReference>
<dbReference type="EMBL" id="FOUF01000004">
    <property type="protein sequence ID" value="SFM01161.1"/>
    <property type="molecule type" value="Genomic_DNA"/>
</dbReference>
<dbReference type="InterPro" id="IPR020562">
    <property type="entry name" value="PRibGlycinamide_synth_N"/>
</dbReference>
<dbReference type="Proteomes" id="UP000199561">
    <property type="component" value="Unassembled WGS sequence"/>
</dbReference>
<feature type="domain" description="ATP-grasp" evidence="19">
    <location>
        <begin position="107"/>
        <end position="314"/>
    </location>
</feature>
<evidence type="ECO:0000256" key="12">
    <source>
        <dbReference type="ARBA" id="ARBA00023211"/>
    </source>
</evidence>
<dbReference type="PANTHER" id="PTHR43472">
    <property type="entry name" value="PHOSPHORIBOSYLAMINE--GLYCINE LIGASE"/>
    <property type="match status" value="1"/>
</dbReference>
<sequence length="434" mass="47022">MKLLVIGSGGREHALAWKLSQSPRVRQVFVAPGNAGTALEQGIENIGLTAIPDLVSFAQKEDIALTVVGPEAPLAEGIVDIFRSAGLKIFGPTQKGAQLETSKTFSKAFMQRHGIPTAGYASFDQPSDAHDYIDQKEAPIVIKANGLAAGKGVVVAMTSAEAHEAVDTMLVENKLGEAGSQILIEDYLEGEEASFIVMSDGRNILPLATSQDHKRLLDNDQGPNTGGMGAYSPAQIISPTLHAKIMREVIYPAIQGMAHDGEPYTGFLYAGVMITPQKEVKVLEFNCRMGDPETQPIMLRLKSDLSLLLEHAVNGMLDKIEIEWDRRAALGVIMAAGGYPGIPRKQDVITGLTEIMRHQAATDEFHVFHSGTTFGDQSKNEILTAGGRVLCVTALGENIRLAHQRAYEIADKIHFEGCQMRHDIGYRGMDTHDK</sequence>
<dbReference type="HAMAP" id="MF_00138">
    <property type="entry name" value="GARS"/>
    <property type="match status" value="1"/>
</dbReference>
<reference evidence="21 22" key="1">
    <citation type="submission" date="2016-10" db="EMBL/GenBank/DDBJ databases">
        <authorList>
            <person name="de Groot N.N."/>
        </authorList>
    </citation>
    <scope>NUCLEOTIDE SEQUENCE [LARGE SCALE GENOMIC DNA]</scope>
    <source>
        <strain evidence="21 22">Nm146</strain>
    </source>
</reference>
<evidence type="ECO:0000256" key="14">
    <source>
        <dbReference type="ARBA" id="ARBA00042242"/>
    </source>
</evidence>
<dbReference type="Proteomes" id="UP000601736">
    <property type="component" value="Unassembled WGS sequence"/>
</dbReference>
<comment type="pathway">
    <text evidence="3 17">Purine metabolism; IMP biosynthesis via de novo pathway; N(1)-(5-phospho-D-ribosyl)glycinamide from 5-phospho-alpha-D-ribose 1-diphosphate: step 2/2.</text>
</comment>
<dbReference type="EC" id="6.3.4.13" evidence="4 17"/>
<dbReference type="GO" id="GO:0004637">
    <property type="term" value="F:phosphoribosylamine-glycine ligase activity"/>
    <property type="evidence" value="ECO:0007669"/>
    <property type="project" value="UniProtKB-UniRule"/>
</dbReference>
<evidence type="ECO:0000256" key="11">
    <source>
        <dbReference type="ARBA" id="ARBA00022842"/>
    </source>
</evidence>
<organism evidence="21 22">
    <name type="scientific">Nitrosomonas nitrosa</name>
    <dbReference type="NCBI Taxonomy" id="52442"/>
    <lineage>
        <taxon>Bacteria</taxon>
        <taxon>Pseudomonadati</taxon>
        <taxon>Pseudomonadota</taxon>
        <taxon>Betaproteobacteria</taxon>
        <taxon>Nitrosomonadales</taxon>
        <taxon>Nitrosomonadaceae</taxon>
        <taxon>Nitrosomonas</taxon>
    </lineage>
</organism>
<evidence type="ECO:0000256" key="13">
    <source>
        <dbReference type="ARBA" id="ARBA00038345"/>
    </source>
</evidence>
<evidence type="ECO:0000256" key="15">
    <source>
        <dbReference type="ARBA" id="ARBA00042864"/>
    </source>
</evidence>
<dbReference type="InterPro" id="IPR000115">
    <property type="entry name" value="PRibGlycinamide_synth"/>
</dbReference>
<proteinExistence type="inferred from homology"/>
<dbReference type="SMART" id="SM01210">
    <property type="entry name" value="GARS_C"/>
    <property type="match status" value="1"/>
</dbReference>
<keyword evidence="12" id="KW-0464">Manganese</keyword>
<dbReference type="Pfam" id="PF01071">
    <property type="entry name" value="GARS_A"/>
    <property type="match status" value="1"/>
</dbReference>
<dbReference type="InterPro" id="IPR013815">
    <property type="entry name" value="ATP_grasp_subdomain_1"/>
</dbReference>
<keyword evidence="8 18" id="KW-0547">Nucleotide-binding</keyword>
<evidence type="ECO:0000256" key="9">
    <source>
        <dbReference type="ARBA" id="ARBA00022755"/>
    </source>
</evidence>
<keyword evidence="10 18" id="KW-0067">ATP-binding</keyword>
<dbReference type="STRING" id="52442.SAMN05421880_10429"/>
<dbReference type="Gene3D" id="3.90.600.10">
    <property type="entry name" value="Phosphoribosylglycinamide synthetase, C-terminal domain"/>
    <property type="match status" value="1"/>
</dbReference>
<dbReference type="InterPro" id="IPR016185">
    <property type="entry name" value="PreATP-grasp_dom_sf"/>
</dbReference>
<dbReference type="FunFam" id="3.30.1490.20:FF:000006">
    <property type="entry name" value="phosphoribosylamine--glycine ligase, chloroplastic-like"/>
    <property type="match status" value="1"/>
</dbReference>
<comment type="catalytic activity">
    <reaction evidence="17">
        <text>5-phospho-beta-D-ribosylamine + glycine + ATP = N(1)-(5-phospho-beta-D-ribosyl)glycinamide + ADP + phosphate + H(+)</text>
        <dbReference type="Rhea" id="RHEA:17453"/>
        <dbReference type="ChEBI" id="CHEBI:15378"/>
        <dbReference type="ChEBI" id="CHEBI:30616"/>
        <dbReference type="ChEBI" id="CHEBI:43474"/>
        <dbReference type="ChEBI" id="CHEBI:57305"/>
        <dbReference type="ChEBI" id="CHEBI:58681"/>
        <dbReference type="ChEBI" id="CHEBI:143788"/>
        <dbReference type="ChEBI" id="CHEBI:456216"/>
        <dbReference type="EC" id="6.3.4.13"/>
    </reaction>
</comment>
<dbReference type="PANTHER" id="PTHR43472:SF1">
    <property type="entry name" value="PHOSPHORIBOSYLAMINE--GLYCINE LIGASE, CHLOROPLASTIC"/>
    <property type="match status" value="1"/>
</dbReference>
<dbReference type="PROSITE" id="PS50975">
    <property type="entry name" value="ATP_GRASP"/>
    <property type="match status" value="1"/>
</dbReference>
<dbReference type="InterPro" id="IPR020561">
    <property type="entry name" value="PRibGlycinamid_synth_ATP-grasp"/>
</dbReference>
<evidence type="ECO:0000256" key="18">
    <source>
        <dbReference type="PROSITE-ProRule" id="PRU00409"/>
    </source>
</evidence>
<dbReference type="InterPro" id="IPR011761">
    <property type="entry name" value="ATP-grasp"/>
</dbReference>
<dbReference type="Gene3D" id="3.40.50.20">
    <property type="match status" value="1"/>
</dbReference>
<evidence type="ECO:0000313" key="22">
    <source>
        <dbReference type="Proteomes" id="UP000199561"/>
    </source>
</evidence>
<dbReference type="SMART" id="SM01209">
    <property type="entry name" value="GARS_A"/>
    <property type="match status" value="1"/>
</dbReference>
<keyword evidence="7" id="KW-0479">Metal-binding</keyword>
<evidence type="ECO:0000256" key="10">
    <source>
        <dbReference type="ARBA" id="ARBA00022840"/>
    </source>
</evidence>
<evidence type="ECO:0000256" key="7">
    <source>
        <dbReference type="ARBA" id="ARBA00022723"/>
    </source>
</evidence>
<dbReference type="GO" id="GO:0009113">
    <property type="term" value="P:purine nucleobase biosynthetic process"/>
    <property type="evidence" value="ECO:0007669"/>
    <property type="project" value="InterPro"/>
</dbReference>
<dbReference type="Pfam" id="PF02844">
    <property type="entry name" value="GARS_N"/>
    <property type="match status" value="1"/>
</dbReference>
<keyword evidence="22" id="KW-1185">Reference proteome</keyword>
<dbReference type="FunFam" id="3.30.470.20:FF:000031">
    <property type="entry name" value="Phosphoribosylamine--glycine ligase"/>
    <property type="match status" value="1"/>
</dbReference>
<dbReference type="SUPFAM" id="SSF52440">
    <property type="entry name" value="PreATP-grasp domain"/>
    <property type="match status" value="1"/>
</dbReference>
<evidence type="ECO:0000256" key="17">
    <source>
        <dbReference type="HAMAP-Rule" id="MF_00138"/>
    </source>
</evidence>
<dbReference type="Pfam" id="PF02843">
    <property type="entry name" value="GARS_C"/>
    <property type="match status" value="1"/>
</dbReference>
<dbReference type="RefSeq" id="WP_090666456.1">
    <property type="nucleotide sequence ID" value="NZ_CAJNAP010000054.1"/>
</dbReference>
<dbReference type="SUPFAM" id="SSF51246">
    <property type="entry name" value="Rudiment single hybrid motif"/>
    <property type="match status" value="1"/>
</dbReference>
<gene>
    <name evidence="17 20" type="primary">purD</name>
    <name evidence="20" type="ORF">NMYAN_80112</name>
    <name evidence="21" type="ORF">SAMN05421880_10429</name>
</gene>
<evidence type="ECO:0000313" key="21">
    <source>
        <dbReference type="EMBL" id="SFM01161.1"/>
    </source>
</evidence>
<comment type="similarity">
    <text evidence="13 17">Belongs to the GARS family.</text>
</comment>
<dbReference type="GO" id="GO:0006189">
    <property type="term" value="P:'de novo' IMP biosynthetic process"/>
    <property type="evidence" value="ECO:0007669"/>
    <property type="project" value="UniProtKB-UniRule"/>
</dbReference>
<keyword evidence="6 17" id="KW-0436">Ligase</keyword>
<reference evidence="20" key="2">
    <citation type="submission" date="2021-02" db="EMBL/GenBank/DDBJ databases">
        <authorList>
            <person name="Han P."/>
        </authorList>
    </citation>
    <scope>NUCLEOTIDE SEQUENCE</scope>
    <source>
        <strain evidence="20">Nitrosomonas nitrosa 18-3D</strain>
    </source>
</reference>
<evidence type="ECO:0000313" key="20">
    <source>
        <dbReference type="EMBL" id="CAE6517711.1"/>
    </source>
</evidence>
<dbReference type="OrthoDB" id="9807240at2"/>
<dbReference type="AlphaFoldDB" id="A0A1I4MD44"/>
<dbReference type="NCBIfam" id="TIGR00877">
    <property type="entry name" value="purD"/>
    <property type="match status" value="1"/>
</dbReference>
<dbReference type="FunFam" id="3.40.50.20:FF:000006">
    <property type="entry name" value="Phosphoribosylamine--glycine ligase, chloroplastic"/>
    <property type="match status" value="1"/>
</dbReference>
<dbReference type="UniPathway" id="UPA00074">
    <property type="reaction ID" value="UER00125"/>
</dbReference>
<evidence type="ECO:0000256" key="2">
    <source>
        <dbReference type="ARBA" id="ARBA00001946"/>
    </source>
</evidence>
<dbReference type="GO" id="GO:0046872">
    <property type="term" value="F:metal ion binding"/>
    <property type="evidence" value="ECO:0007669"/>
    <property type="project" value="UniProtKB-KW"/>
</dbReference>
<dbReference type="GO" id="GO:0005524">
    <property type="term" value="F:ATP binding"/>
    <property type="evidence" value="ECO:0007669"/>
    <property type="project" value="UniProtKB-UniRule"/>
</dbReference>
<comment type="cofactor">
    <cofactor evidence="2">
        <name>Mg(2+)</name>
        <dbReference type="ChEBI" id="CHEBI:18420"/>
    </cofactor>
</comment>
<protein>
    <recommendedName>
        <fullName evidence="5 17">Phosphoribosylamine--glycine ligase</fullName>
        <ecNumber evidence="4 17">6.3.4.13</ecNumber>
    </recommendedName>
    <alternativeName>
        <fullName evidence="16 17">GARS</fullName>
    </alternativeName>
    <alternativeName>
        <fullName evidence="14 17">Glycinamide ribonucleotide synthetase</fullName>
    </alternativeName>
    <alternativeName>
        <fullName evidence="15 17">Phosphoribosylglycinamide synthetase</fullName>
    </alternativeName>
</protein>
<evidence type="ECO:0000256" key="16">
    <source>
        <dbReference type="ARBA" id="ARBA00079592"/>
    </source>
</evidence>
<evidence type="ECO:0000256" key="8">
    <source>
        <dbReference type="ARBA" id="ARBA00022741"/>
    </source>
</evidence>
<keyword evidence="11" id="KW-0460">Magnesium</keyword>
<dbReference type="InterPro" id="IPR020560">
    <property type="entry name" value="PRibGlycinamide_synth_C-dom"/>
</dbReference>
<dbReference type="SUPFAM" id="SSF56059">
    <property type="entry name" value="Glutathione synthetase ATP-binding domain-like"/>
    <property type="match status" value="1"/>
</dbReference>
<dbReference type="EMBL" id="CAJNAP010000054">
    <property type="protein sequence ID" value="CAE6517711.1"/>
    <property type="molecule type" value="Genomic_DNA"/>
</dbReference>
<evidence type="ECO:0000259" key="19">
    <source>
        <dbReference type="PROSITE" id="PS50975"/>
    </source>
</evidence>
<evidence type="ECO:0000256" key="3">
    <source>
        <dbReference type="ARBA" id="ARBA00005174"/>
    </source>
</evidence>
<evidence type="ECO:0000256" key="6">
    <source>
        <dbReference type="ARBA" id="ARBA00022598"/>
    </source>
</evidence>
<evidence type="ECO:0000256" key="5">
    <source>
        <dbReference type="ARBA" id="ARBA00020605"/>
    </source>
</evidence>
<name>A0A1I4MD44_9PROT</name>
<dbReference type="Gene3D" id="3.30.1490.20">
    <property type="entry name" value="ATP-grasp fold, A domain"/>
    <property type="match status" value="1"/>
</dbReference>
<accession>A0A1I4MD44</accession>